<accession>A0AAX6MMW1</accession>
<gene>
    <name evidence="2" type="ORF">Daesc_003921</name>
</gene>
<feature type="compositionally biased region" description="Low complexity" evidence="1">
    <location>
        <begin position="281"/>
        <end position="302"/>
    </location>
</feature>
<feature type="region of interest" description="Disordered" evidence="1">
    <location>
        <begin position="92"/>
        <end position="129"/>
    </location>
</feature>
<feature type="compositionally biased region" description="Basic and acidic residues" evidence="1">
    <location>
        <begin position="473"/>
        <end position="495"/>
    </location>
</feature>
<reference evidence="2 3" key="1">
    <citation type="journal article" date="2024" name="Front Chem Biol">
        <title>Unveiling the potential of Daldinia eschscholtzii MFLUCC 19-0629 through bioactivity and bioinformatics studies for enhanced sustainable agriculture production.</title>
        <authorList>
            <person name="Brooks S."/>
            <person name="Weaver J.A."/>
            <person name="Klomchit A."/>
            <person name="Alharthi S.A."/>
            <person name="Onlamun T."/>
            <person name="Nurani R."/>
            <person name="Vong T.K."/>
            <person name="Alberti F."/>
            <person name="Greco C."/>
        </authorList>
    </citation>
    <scope>NUCLEOTIDE SEQUENCE [LARGE SCALE GENOMIC DNA]</scope>
    <source>
        <strain evidence="2">MFLUCC 19-0629</strain>
    </source>
</reference>
<feature type="compositionally biased region" description="Low complexity" evidence="1">
    <location>
        <begin position="403"/>
        <end position="420"/>
    </location>
</feature>
<feature type="compositionally biased region" description="Basic and acidic residues" evidence="1">
    <location>
        <begin position="12"/>
        <end position="28"/>
    </location>
</feature>
<dbReference type="Proteomes" id="UP001369815">
    <property type="component" value="Unassembled WGS sequence"/>
</dbReference>
<feature type="region of interest" description="Disordered" evidence="1">
    <location>
        <begin position="271"/>
        <end position="360"/>
    </location>
</feature>
<feature type="region of interest" description="Disordered" evidence="1">
    <location>
        <begin position="403"/>
        <end position="425"/>
    </location>
</feature>
<organism evidence="2 3">
    <name type="scientific">Daldinia eschscholtzii</name>
    <dbReference type="NCBI Taxonomy" id="292717"/>
    <lineage>
        <taxon>Eukaryota</taxon>
        <taxon>Fungi</taxon>
        <taxon>Dikarya</taxon>
        <taxon>Ascomycota</taxon>
        <taxon>Pezizomycotina</taxon>
        <taxon>Sordariomycetes</taxon>
        <taxon>Xylariomycetidae</taxon>
        <taxon>Xylariales</taxon>
        <taxon>Hypoxylaceae</taxon>
        <taxon>Daldinia</taxon>
    </lineage>
</organism>
<dbReference type="AlphaFoldDB" id="A0AAX6MMW1"/>
<evidence type="ECO:0000256" key="1">
    <source>
        <dbReference type="SAM" id="MobiDB-lite"/>
    </source>
</evidence>
<evidence type="ECO:0000313" key="2">
    <source>
        <dbReference type="EMBL" id="KAK6953959.1"/>
    </source>
</evidence>
<proteinExistence type="predicted"/>
<keyword evidence="3" id="KW-1185">Reference proteome</keyword>
<feature type="region of interest" description="Disordered" evidence="1">
    <location>
        <begin position="473"/>
        <end position="510"/>
    </location>
</feature>
<evidence type="ECO:0000313" key="3">
    <source>
        <dbReference type="Proteomes" id="UP001369815"/>
    </source>
</evidence>
<sequence>MYQRRASPVQSETRRDHSRHATCDRRPSNTELAISNKSSFASNRATRVTTIDRPSTPVGFPRENNEGTESDGEPVSPSYHRALAYEALTRNSRTLVDSSQRKRGIDPRQSQTYPLISHPASASPDPMIRISRRSRAEAREIYERFRWQPQRPAYVLSSRNPEKSDSNDTSLLRSDRHRTQSTPPEQPGRPKTRHGPTIRNGKKHAASSTDLYGTHIKQRDEKSNIRGETPKDAYSLTSQMLNQMVHNDVHSSHTTERWVAQTQQNAYCGNQNTESMRDFSSHSTSRYTSQSNSRTSSTSSRVSRGRRMARTRPSSPSTHSQSSCSSSSVASSSRRSRDVSPSRGAWRSDNPQQERPSFRERARQHLSQNLHLNLRRAGIEPQSSFTVHSVVKTSREYVPRLKAAATPSPSESPLETPTTPVASWSPLETAKPFAMQWRNSVLGLSDNKDELTVGKVEGADNVRLSNRTYRPEDCSTTLEERARRHQKQSYEEMPKGSDIPQTHAKSDRDSISDKSLFLGDKKLSSSASESFFASEWSRLQAQEILTPMRLLNPFQPNSFDAANASTASRSSSLVDEASVAAAASDDRGILPSQSREGSCDSLVIAEGLTESPEQMGSVVLVPISIIAAPSHRPALKRKQGIEALR</sequence>
<feature type="compositionally biased region" description="Basic residues" evidence="1">
    <location>
        <begin position="190"/>
        <end position="205"/>
    </location>
</feature>
<feature type="compositionally biased region" description="Polar residues" evidence="1">
    <location>
        <begin position="29"/>
        <end position="53"/>
    </location>
</feature>
<feature type="compositionally biased region" description="Basic and acidic residues" evidence="1">
    <location>
        <begin position="217"/>
        <end position="229"/>
    </location>
</feature>
<feature type="compositionally biased region" description="Low complexity" evidence="1">
    <location>
        <begin position="311"/>
        <end position="334"/>
    </location>
</feature>
<comment type="caution">
    <text evidence="2">The sequence shown here is derived from an EMBL/GenBank/DDBJ whole genome shotgun (WGS) entry which is preliminary data.</text>
</comment>
<name>A0AAX6MMW1_9PEZI</name>
<feature type="region of interest" description="Disordered" evidence="1">
    <location>
        <begin position="153"/>
        <end position="229"/>
    </location>
</feature>
<protein>
    <submittedName>
        <fullName evidence="2">Uncharacterized protein</fullName>
    </submittedName>
</protein>
<feature type="region of interest" description="Disordered" evidence="1">
    <location>
        <begin position="1"/>
        <end position="78"/>
    </location>
</feature>
<dbReference type="EMBL" id="JBANMG010000004">
    <property type="protein sequence ID" value="KAK6953959.1"/>
    <property type="molecule type" value="Genomic_DNA"/>
</dbReference>